<protein>
    <submittedName>
        <fullName evidence="1">Uncharacterized protein</fullName>
    </submittedName>
</protein>
<dbReference type="RefSeq" id="YP_007676533.1">
    <property type="nucleotide sequence ID" value="NC_020868.1"/>
</dbReference>
<sequence>MNTHMKQLQNLFKGNPDVVYEQYVPVAIELGYTPCHPKIFYRIRGVVLGN</sequence>
<evidence type="ECO:0000313" key="2">
    <source>
        <dbReference type="Proteomes" id="UP000201725"/>
    </source>
</evidence>
<organism evidence="1 2">
    <name type="scientific">Vibrio phage VBP32</name>
    <dbReference type="NCBI Taxonomy" id="754072"/>
    <lineage>
        <taxon>Viruses</taxon>
        <taxon>Duplodnaviria</taxon>
        <taxon>Heunggongvirae</taxon>
        <taxon>Uroviricota</taxon>
        <taxon>Caudoviricetes</taxon>
        <taxon>Schitoviridae</taxon>
        <taxon>Fuhrmanvirinae</taxon>
        <taxon>Stoningtonvirus</taxon>
        <taxon>Stoningtonvirus VBP47</taxon>
    </lineage>
</organism>
<dbReference type="KEGG" id="vg:15013176"/>
<dbReference type="Proteomes" id="UP000201725">
    <property type="component" value="Segment"/>
</dbReference>
<evidence type="ECO:0000313" key="1">
    <source>
        <dbReference type="EMBL" id="AGH57182.1"/>
    </source>
</evidence>
<proteinExistence type="predicted"/>
<reference evidence="1 2" key="1">
    <citation type="submission" date="2010-11" db="EMBL/GenBank/DDBJ databases">
        <title>The Genome Sequence of Vibrio phage VBP32.</title>
        <authorList>
            <consortium name="The Broad Institute Genome Sequencing Platform"/>
            <person name="Henn M.R."/>
            <person name="Wharam S."/>
            <person name="Gilg I."/>
            <person name="Martinez Martinez J."/>
            <person name="Wilson W."/>
            <person name="Levin J."/>
            <person name="Malboeuf C."/>
            <person name="Casali M."/>
            <person name="Russ C."/>
            <person name="Lennon N."/>
            <person name="Chapman S.B."/>
            <person name="Erlich R."/>
            <person name="Young S.K."/>
            <person name="Yandava C."/>
            <person name="Zeng Q."/>
            <person name="Fitzgerald M.F."/>
            <person name="Alvarado L."/>
            <person name="Anderson S."/>
            <person name="Berlin A."/>
            <person name="Chen Z."/>
            <person name="Freedman E."/>
            <person name="Gellesch M."/>
            <person name="Goldberg J."/>
            <person name="Green L."/>
            <person name="Griggs A."/>
            <person name="Gujja S."/>
            <person name="Heilman E."/>
            <person name="Heiman D."/>
            <person name="Hollinger A."/>
            <person name="Howarth C."/>
            <person name="Larson L."/>
            <person name="Mehta T."/>
            <person name="Neiman D."/>
            <person name="Pearson M."/>
            <person name="Roberts A."/>
            <person name="Ryan E."/>
            <person name="Saif S."/>
            <person name="Shea T."/>
            <person name="Shenoy N."/>
            <person name="Sisk P."/>
            <person name="Stolte C."/>
            <person name="Sykes S."/>
            <person name="White J."/>
            <person name="Haas B."/>
            <person name="Nusbaum C."/>
            <person name="Birren B."/>
        </authorList>
    </citation>
    <scope>NUCLEOTIDE SEQUENCE [LARGE SCALE GENOMIC DNA]</scope>
    <source>
        <strain evidence="1 2">VBP32</strain>
    </source>
</reference>
<name>M4SLF3_9CAUD</name>
<dbReference type="GeneID" id="15013176"/>
<gene>
    <name evidence="1" type="ORF">VPMG_00043</name>
</gene>
<dbReference type="EMBL" id="HQ634196">
    <property type="protein sequence ID" value="AGH57182.1"/>
    <property type="molecule type" value="Genomic_DNA"/>
</dbReference>
<accession>M4SLF3</accession>